<dbReference type="AlphaFoldDB" id="A0AAV4TM35"/>
<feature type="signal peptide" evidence="1">
    <location>
        <begin position="1"/>
        <end position="18"/>
    </location>
</feature>
<accession>A0AAV4TM35</accession>
<sequence length="205" mass="23078">MQFAAFFIIAALFGCVTSSKNDCWFYKSIECALNLMRIPESDNSFCGRHMAEMYCAANPAIQCDLNFKSKAENLKSVWEKICEKETNIHKQLDENVGCFMKGLSDAKCTKSVANLEKEGKYDDMILLQKESCKYFDETKQCQYQSIIDNCGKPIAALYKTTFEPAIELERAVCEEIILPQVGSPFTAKRSVNTPLASLLPLGLLF</sequence>
<protein>
    <submittedName>
        <fullName evidence="2">Uncharacterized protein</fullName>
    </submittedName>
</protein>
<keyword evidence="3" id="KW-1185">Reference proteome</keyword>
<reference evidence="2 3" key="1">
    <citation type="submission" date="2021-06" db="EMBL/GenBank/DDBJ databases">
        <title>Caerostris extrusa draft genome.</title>
        <authorList>
            <person name="Kono N."/>
            <person name="Arakawa K."/>
        </authorList>
    </citation>
    <scope>NUCLEOTIDE SEQUENCE [LARGE SCALE GENOMIC DNA]</scope>
</reference>
<proteinExistence type="predicted"/>
<evidence type="ECO:0000313" key="2">
    <source>
        <dbReference type="EMBL" id="GIY47633.1"/>
    </source>
</evidence>
<dbReference type="EMBL" id="BPLR01011605">
    <property type="protein sequence ID" value="GIY47633.1"/>
    <property type="molecule type" value="Genomic_DNA"/>
</dbReference>
<comment type="caution">
    <text evidence="2">The sequence shown here is derived from an EMBL/GenBank/DDBJ whole genome shotgun (WGS) entry which is preliminary data.</text>
</comment>
<evidence type="ECO:0000256" key="1">
    <source>
        <dbReference type="SAM" id="SignalP"/>
    </source>
</evidence>
<name>A0AAV4TM35_CAEEX</name>
<feature type="chain" id="PRO_5043977505" evidence="1">
    <location>
        <begin position="19"/>
        <end position="205"/>
    </location>
</feature>
<organism evidence="2 3">
    <name type="scientific">Caerostris extrusa</name>
    <name type="common">Bark spider</name>
    <name type="synonym">Caerostris bankana</name>
    <dbReference type="NCBI Taxonomy" id="172846"/>
    <lineage>
        <taxon>Eukaryota</taxon>
        <taxon>Metazoa</taxon>
        <taxon>Ecdysozoa</taxon>
        <taxon>Arthropoda</taxon>
        <taxon>Chelicerata</taxon>
        <taxon>Arachnida</taxon>
        <taxon>Araneae</taxon>
        <taxon>Araneomorphae</taxon>
        <taxon>Entelegynae</taxon>
        <taxon>Araneoidea</taxon>
        <taxon>Araneidae</taxon>
        <taxon>Caerostris</taxon>
    </lineage>
</organism>
<evidence type="ECO:0000313" key="3">
    <source>
        <dbReference type="Proteomes" id="UP001054945"/>
    </source>
</evidence>
<keyword evidence="1" id="KW-0732">Signal</keyword>
<gene>
    <name evidence="2" type="primary">AVEN_217165_1</name>
    <name evidence="2" type="ORF">CEXT_730821</name>
</gene>
<dbReference type="Proteomes" id="UP001054945">
    <property type="component" value="Unassembled WGS sequence"/>
</dbReference>